<comment type="caution">
    <text evidence="1">The sequence shown here is derived from an EMBL/GenBank/DDBJ whole genome shotgun (WGS) entry which is preliminary data.</text>
</comment>
<evidence type="ECO:0000313" key="1">
    <source>
        <dbReference type="EMBL" id="PMP26718.1"/>
    </source>
</evidence>
<name>A0A7Z1S0C5_9VIBR</name>
<accession>A0A7Z1S0C5</accession>
<dbReference type="EMBL" id="MDBS01000044">
    <property type="protein sequence ID" value="PMP26718.1"/>
    <property type="molecule type" value="Genomic_DNA"/>
</dbReference>
<sequence>MAMFWGNSWYQVIHDEIAYCGVLMLSKYPSADGGYDSKGNEVVEVIMPSLPENSGFSFIEHKDQRSAMLACKSHILDKSRLDLLAHLWVVNDAQCDLEEYKVQLKSDPTELQYWESKIASSKETIEDFQLKAKNLKQIRKSKIKEFLESEIVDIATKQAQEVALAD</sequence>
<organism evidence="1">
    <name type="scientific">Vibrio cyclitrophicus</name>
    <dbReference type="NCBI Taxonomy" id="47951"/>
    <lineage>
        <taxon>Bacteria</taxon>
        <taxon>Pseudomonadati</taxon>
        <taxon>Pseudomonadota</taxon>
        <taxon>Gammaproteobacteria</taxon>
        <taxon>Vibrionales</taxon>
        <taxon>Vibrionaceae</taxon>
        <taxon>Vibrio</taxon>
    </lineage>
</organism>
<gene>
    <name evidence="1" type="ORF">BCS90_23075</name>
</gene>
<dbReference type="AlphaFoldDB" id="A0A7Z1S0C5"/>
<reference evidence="1" key="1">
    <citation type="submission" date="2016-07" db="EMBL/GenBank/DDBJ databases">
        <authorList>
            <person name="Kauffman K."/>
            <person name="Arevalo P."/>
            <person name="Polz M.F."/>
        </authorList>
    </citation>
    <scope>NUCLEOTIDE SEQUENCE</scope>
    <source>
        <strain evidence="1">10N.222.46.E12</strain>
    </source>
</reference>
<proteinExistence type="predicted"/>
<dbReference type="RefSeq" id="WP_154724135.1">
    <property type="nucleotide sequence ID" value="NZ_CP170591.1"/>
</dbReference>
<protein>
    <submittedName>
        <fullName evidence="1">Uncharacterized protein</fullName>
    </submittedName>
</protein>
<reference evidence="1" key="2">
    <citation type="journal article" date="2018" name="Nature">
        <title>A major lineage of non-tailed dsDNA viruses as unrecognized killers of marine bacteria.</title>
        <authorList>
            <person name="Kauffman K.M."/>
            <person name="Hussain F.A."/>
            <person name="Yang J."/>
            <person name="Arevalo P."/>
            <person name="Brown J.M."/>
            <person name="Chang W.K."/>
            <person name="VanInsberghe D."/>
            <person name="Elsherbini J."/>
            <person name="Sharma R.S."/>
            <person name="Cutler M.B."/>
            <person name="Kelly L."/>
            <person name="Polz M.F."/>
        </authorList>
    </citation>
    <scope>NUCLEOTIDE SEQUENCE</scope>
    <source>
        <strain evidence="1">10N.222.46.E12</strain>
    </source>
</reference>